<dbReference type="RefSeq" id="WP_184257970.1">
    <property type="nucleotide sequence ID" value="NZ_JACHIO010000016.1"/>
</dbReference>
<evidence type="ECO:0000256" key="1">
    <source>
        <dbReference type="SAM" id="Phobius"/>
    </source>
</evidence>
<protein>
    <submittedName>
        <fullName evidence="2">Anti-sigma factor RsiW</fullName>
    </submittedName>
</protein>
<accession>A0A7W7ZU58</accession>
<keyword evidence="1" id="KW-0472">Membrane</keyword>
<name>A0A7W7ZU58_9BACT</name>
<dbReference type="Proteomes" id="UP000584867">
    <property type="component" value="Unassembled WGS sequence"/>
</dbReference>
<reference evidence="2 3" key="1">
    <citation type="submission" date="2020-08" db="EMBL/GenBank/DDBJ databases">
        <title>Genomic Encyclopedia of Type Strains, Phase IV (KMG-V): Genome sequencing to study the core and pangenomes of soil and plant-associated prokaryotes.</title>
        <authorList>
            <person name="Whitman W."/>
        </authorList>
    </citation>
    <scope>NUCLEOTIDE SEQUENCE [LARGE SCALE GENOMIC DNA]</scope>
    <source>
        <strain evidence="2 3">X5P3</strain>
    </source>
</reference>
<evidence type="ECO:0000313" key="3">
    <source>
        <dbReference type="Proteomes" id="UP000584867"/>
    </source>
</evidence>
<dbReference type="EMBL" id="JACHIO010000016">
    <property type="protein sequence ID" value="MBB5065351.1"/>
    <property type="molecule type" value="Genomic_DNA"/>
</dbReference>
<keyword evidence="1" id="KW-1133">Transmembrane helix</keyword>
<feature type="transmembrane region" description="Helical" evidence="1">
    <location>
        <begin position="91"/>
        <end position="111"/>
    </location>
</feature>
<keyword evidence="1" id="KW-0812">Transmembrane</keyword>
<organism evidence="2 3">
    <name type="scientific">Granulicella mallensis</name>
    <dbReference type="NCBI Taxonomy" id="940614"/>
    <lineage>
        <taxon>Bacteria</taxon>
        <taxon>Pseudomonadati</taxon>
        <taxon>Acidobacteriota</taxon>
        <taxon>Terriglobia</taxon>
        <taxon>Terriglobales</taxon>
        <taxon>Acidobacteriaceae</taxon>
        <taxon>Granulicella</taxon>
    </lineage>
</organism>
<gene>
    <name evidence="2" type="ORF">HDF15_003719</name>
</gene>
<dbReference type="AlphaFoldDB" id="A0A7W7ZU58"/>
<comment type="caution">
    <text evidence="2">The sequence shown here is derived from an EMBL/GenBank/DDBJ whole genome shotgun (WGS) entry which is preliminary data.</text>
</comment>
<proteinExistence type="predicted"/>
<evidence type="ECO:0000313" key="2">
    <source>
        <dbReference type="EMBL" id="MBB5065351.1"/>
    </source>
</evidence>
<sequence length="281" mass="30560">MPFDPERDETQLIAYHLNELSPLRARAVRRALERDPELAAESEAIAATLRAFKSHGPLPVVDEDLLERSWQSLRPSLAVLTPAKRSRSLRWAFAAGAGCAAMIAMVLVLWMSRSPVSRVPTAGVTAPASSPSTTASNAAVPEVIAELHQHHAEPRRYNNRPGPLTTEPADAIAGDSGMAAHLDSAERLLTEVSHEEGPLPLEARSQVHHLLLQNAVYQRTAQERGDFAAANVMDDLGRVLISLDAEPQASARDADAVRLQVKMGSVLFDLRILHHNERAAD</sequence>